<sequence length="108" mass="12171">MAGDTRKEMGRGERKVEQKIAGGEARRWSTKLRFQGPGMEVRIERRSDMVVESGSRECCETEGEGSGREESEIRFVKIFQTQIGKWKAVWNDDGAAEIEVASLDCIDT</sequence>
<organism evidence="2">
    <name type="scientific">Lygus hesperus</name>
    <name type="common">Western plant bug</name>
    <dbReference type="NCBI Taxonomy" id="30085"/>
    <lineage>
        <taxon>Eukaryota</taxon>
        <taxon>Metazoa</taxon>
        <taxon>Ecdysozoa</taxon>
        <taxon>Arthropoda</taxon>
        <taxon>Hexapoda</taxon>
        <taxon>Insecta</taxon>
        <taxon>Pterygota</taxon>
        <taxon>Neoptera</taxon>
        <taxon>Paraneoptera</taxon>
        <taxon>Hemiptera</taxon>
        <taxon>Heteroptera</taxon>
        <taxon>Panheteroptera</taxon>
        <taxon>Cimicomorpha</taxon>
        <taxon>Miridae</taxon>
        <taxon>Mirini</taxon>
        <taxon>Lygus</taxon>
    </lineage>
</organism>
<accession>A0A0A9Z260</accession>
<evidence type="ECO:0000256" key="1">
    <source>
        <dbReference type="SAM" id="MobiDB-lite"/>
    </source>
</evidence>
<dbReference type="EMBL" id="GBHO01007704">
    <property type="protein sequence ID" value="JAG35900.1"/>
    <property type="molecule type" value="Transcribed_RNA"/>
</dbReference>
<gene>
    <name evidence="2" type="ORF">CM83_101351</name>
</gene>
<reference evidence="2" key="2">
    <citation type="submission" date="2014-07" db="EMBL/GenBank/DDBJ databases">
        <authorList>
            <person name="Hull J."/>
        </authorList>
    </citation>
    <scope>NUCLEOTIDE SEQUENCE</scope>
</reference>
<proteinExistence type="predicted"/>
<protein>
    <submittedName>
        <fullName evidence="2">Uncharacterized protein</fullName>
    </submittedName>
</protein>
<reference evidence="2" key="1">
    <citation type="journal article" date="2014" name="PLoS ONE">
        <title>Transcriptome-Based Identification of ABC Transporters in the Western Tarnished Plant Bug Lygus hesperus.</title>
        <authorList>
            <person name="Hull J.J."/>
            <person name="Chaney K."/>
            <person name="Geib S.M."/>
            <person name="Fabrick J.A."/>
            <person name="Brent C.S."/>
            <person name="Walsh D."/>
            <person name="Lavine L.C."/>
        </authorList>
    </citation>
    <scope>NUCLEOTIDE SEQUENCE</scope>
</reference>
<feature type="region of interest" description="Disordered" evidence="1">
    <location>
        <begin position="1"/>
        <end position="20"/>
    </location>
</feature>
<name>A0A0A9Z260_LYGHE</name>
<dbReference type="AlphaFoldDB" id="A0A0A9Z260"/>
<evidence type="ECO:0000313" key="2">
    <source>
        <dbReference type="EMBL" id="JAG35900.1"/>
    </source>
</evidence>
<feature type="compositionally biased region" description="Basic and acidic residues" evidence="1">
    <location>
        <begin position="1"/>
        <end position="18"/>
    </location>
</feature>